<dbReference type="EC" id="3.1.26.12" evidence="8"/>
<sequence>MLIDATHPEETRVVVADGNKVEDFDFETISKKQIAGNIYLAKVTRVEPSLQAAFVEYGGNRHGFLAFSEIHPDYYQIPKADREALIAEEEEEARKRAAADEDRRAARQAAAAARAEAKAARDAAREDEDDEDEDEDDRETDDSDDEDDDYEAERPETVSEGEDDSAEDDDSDEDDSAADEDDAPRTREAVEAVHAEEAPAAETAAEAPKAGSDAETDPETAASEDSDASGGGGSSDDDEDGDDKDGGSPRVMAEAAGAGDEDDERVEEDYPPATRRPEDEAAAAETPAETPSAASAEAASEAPAEETPAETAETAPVEETPVEETPAETLTPEAEAAREIVAGVFADTPAEPVAEPEAPVAEAAPETPAEPVTDEAPAETPEVETAEAAPAEIPAEEAIPVAEAEASQKAETADDAETETEGQDASGDGDGEGDDASGDKRRRRSRRGGRSRRSRRGKGRDEGADDAPAEAKADKGDRSDKGDAQPSVDDGSDDDAASEVRDDGDDLGEGISARRIFQRRYKIQEVIKVRQILLVQVVKEERGNKGAALTTYLSLAGRYCVLMPNTARGGGISRKITNAADRKKLKDIAGDIEVPRGMGLIIRTAGAKRTAQEIERDYEYLLRQWERIRETTLRSVAPTLIYEEGSLIKRAIRDLYAQGIDQICVDGDEGYKEAKDYMSMLMPGHARNVVRHSDPQPLFAKHGVEQELASMFNPTVHLKSGGYIVIGVTEALVAIDINSGKSTKEGSIEDTALKTNLEAADEIARQLRLRDLAGLIVIDFIDMEDPRNNRAVEKRMKEKLKVDRARIQVGRISAFGLMEMSRQRLRPGVLEATTAPCAHCHGTGVVRADSSLALSILRQLEGEAARGRAPELAVRAPMGTASYLLNDKRDHLSGIEARHGVVIRVEGDPSLFSPEFHVERIKTASRLPLQGLVPAMDAPDLEEVEEAELVEAPAEEIPAPVARDEEPAEESREARSDRSESKDKDDDDGSRRRRGRRGGRRRRRGGDEEGADEKPAAPSAKESEADEAPAAPTQPETLMESDAPVEIPEPKRTRRRRKSKKAEDAEQTAASETSVEDAAPEQDAAPEPAPEPEETPEAAQPETAEAAPAEVEAPAETAAEAPAPEAEAEPVSEPAEAEPAPALEAASPAEDAPAPEAPAAEFEPVARSAAEEAAEAARPKKRGWWALKR</sequence>
<keyword evidence="8" id="KW-0472">Membrane</keyword>
<dbReference type="GO" id="GO:0006402">
    <property type="term" value="P:mRNA catabolic process"/>
    <property type="evidence" value="ECO:0007669"/>
    <property type="project" value="UniProtKB-UniRule"/>
</dbReference>
<dbReference type="GO" id="GO:0008033">
    <property type="term" value="P:tRNA processing"/>
    <property type="evidence" value="ECO:0007669"/>
    <property type="project" value="UniProtKB-UniRule"/>
</dbReference>
<feature type="compositionally biased region" description="Low complexity" evidence="9">
    <location>
        <begin position="198"/>
        <end position="210"/>
    </location>
</feature>
<name>A0A1I3D5Z8_9RHOB</name>
<feature type="binding site" evidence="8">
    <location>
        <position position="779"/>
    </location>
    <ligand>
        <name>Mg(2+)</name>
        <dbReference type="ChEBI" id="CHEBI:18420"/>
        <note>catalytic</note>
    </ligand>
</feature>
<feature type="compositionally biased region" description="Basic and acidic residues" evidence="9">
    <location>
        <begin position="92"/>
        <end position="105"/>
    </location>
</feature>
<evidence type="ECO:0000256" key="6">
    <source>
        <dbReference type="ARBA" id="ARBA00022842"/>
    </source>
</evidence>
<dbReference type="GO" id="GO:0005737">
    <property type="term" value="C:cytoplasm"/>
    <property type="evidence" value="ECO:0007669"/>
    <property type="project" value="UniProtKB-SubCell"/>
</dbReference>
<dbReference type="InterPro" id="IPR004659">
    <property type="entry name" value="RNase_E/G"/>
</dbReference>
<feature type="compositionally biased region" description="Acidic residues" evidence="9">
    <location>
        <begin position="159"/>
        <end position="182"/>
    </location>
</feature>
<feature type="compositionally biased region" description="Acidic residues" evidence="9">
    <location>
        <begin position="214"/>
        <end position="227"/>
    </location>
</feature>
<accession>A0A1I3D5Z8</accession>
<feature type="region of interest" description="Required for zinc-mediated homotetramerization and catalytic activity" evidence="8">
    <location>
        <begin position="837"/>
        <end position="840"/>
    </location>
</feature>
<comment type="subunit">
    <text evidence="8">Homotetramer formed by a dimer of dimers.</text>
</comment>
<evidence type="ECO:0000256" key="1">
    <source>
        <dbReference type="ARBA" id="ARBA00022490"/>
    </source>
</evidence>
<evidence type="ECO:0000313" key="13">
    <source>
        <dbReference type="Proteomes" id="UP000199377"/>
    </source>
</evidence>
<dbReference type="EMBL" id="FOQH01000002">
    <property type="protein sequence ID" value="SFH82150.1"/>
    <property type="molecule type" value="Genomic_DNA"/>
</dbReference>
<keyword evidence="8" id="KW-0698">rRNA processing</keyword>
<dbReference type="SUPFAM" id="SSF50249">
    <property type="entry name" value="Nucleic acid-binding proteins"/>
    <property type="match status" value="1"/>
</dbReference>
<keyword evidence="2 8" id="KW-0540">Nuclease</keyword>
<proteinExistence type="inferred from homology"/>
<dbReference type="STRING" id="1114924.SAMN05216258_102407"/>
<feature type="compositionally biased region" description="Acidic residues" evidence="9">
    <location>
        <begin position="372"/>
        <end position="385"/>
    </location>
</feature>
<keyword evidence="8" id="KW-0699">rRNA-binding</keyword>
<reference evidence="12 13" key="1">
    <citation type="submission" date="2016-10" db="EMBL/GenBank/DDBJ databases">
        <authorList>
            <person name="de Groot N.N."/>
        </authorList>
    </citation>
    <scope>NUCLEOTIDE SEQUENCE [LARGE SCALE GENOMIC DNA]</scope>
    <source>
        <strain evidence="12 13">CGMCC 1.11030</strain>
    </source>
</reference>
<feature type="compositionally biased region" description="Basic and acidic residues" evidence="9">
    <location>
        <begin position="469"/>
        <end position="483"/>
    </location>
</feature>
<dbReference type="GO" id="GO:0000287">
    <property type="term" value="F:magnesium ion binding"/>
    <property type="evidence" value="ECO:0007669"/>
    <property type="project" value="UniProtKB-UniRule"/>
</dbReference>
<dbReference type="NCBIfam" id="TIGR00757">
    <property type="entry name" value="RNaseEG"/>
    <property type="match status" value="1"/>
</dbReference>
<evidence type="ECO:0000256" key="7">
    <source>
        <dbReference type="ARBA" id="ARBA00022884"/>
    </source>
</evidence>
<protein>
    <recommendedName>
        <fullName evidence="8">Ribonuclease E</fullName>
        <shortName evidence="8">RNase E</shortName>
        <ecNumber evidence="8">3.1.26.12</ecNumber>
    </recommendedName>
</protein>
<feature type="binding site" evidence="8">
    <location>
        <position position="837"/>
    </location>
    <ligand>
        <name>Zn(2+)</name>
        <dbReference type="ChEBI" id="CHEBI:29105"/>
        <note>ligand shared between dimeric partners</note>
    </ligand>
</feature>
<keyword evidence="1 8" id="KW-0963">Cytoplasm</keyword>
<comment type="function">
    <text evidence="8">Endoribonuclease that plays a central role in RNA processing and decay. Required for the maturation of 5S and 16S rRNAs and the majority of tRNAs. Also involved in the degradation of most mRNAs.</text>
</comment>
<keyword evidence="8" id="KW-0997">Cell inner membrane</keyword>
<keyword evidence="7 8" id="KW-0694">RNA-binding</keyword>
<dbReference type="InterPro" id="IPR019307">
    <property type="entry name" value="RNA-bd_AU-1/RNase_E/G"/>
</dbReference>
<feature type="compositionally biased region" description="Low complexity" evidence="9">
    <location>
        <begin position="386"/>
        <end position="405"/>
    </location>
</feature>
<dbReference type="Gene3D" id="2.40.50.140">
    <property type="entry name" value="Nucleic acid-binding proteins"/>
    <property type="match status" value="2"/>
</dbReference>
<comment type="similarity">
    <text evidence="8">Belongs to the RNase E/G family. RNase E subfamily.</text>
</comment>
<keyword evidence="4 8" id="KW-0255">Endonuclease</keyword>
<dbReference type="HAMAP" id="MF_00970">
    <property type="entry name" value="RNase_E"/>
    <property type="match status" value="1"/>
</dbReference>
<feature type="compositionally biased region" description="Acidic residues" evidence="9">
    <location>
        <begin position="259"/>
        <end position="270"/>
    </location>
</feature>
<dbReference type="Gene3D" id="3.40.1260.20">
    <property type="entry name" value="Ribonuclease E, catalytic domain"/>
    <property type="match status" value="1"/>
</dbReference>
<dbReference type="GO" id="GO:0006364">
    <property type="term" value="P:rRNA processing"/>
    <property type="evidence" value="ECO:0007669"/>
    <property type="project" value="UniProtKB-UniRule"/>
</dbReference>
<keyword evidence="8" id="KW-1003">Cell membrane</keyword>
<keyword evidence="6 8" id="KW-0460">Magnesium</keyword>
<dbReference type="InterPro" id="IPR048583">
    <property type="entry name" value="RNase_E_G_thioredoxin-like"/>
</dbReference>
<feature type="compositionally biased region" description="Basic and acidic residues" evidence="9">
    <location>
        <begin position="115"/>
        <end position="124"/>
    </location>
</feature>
<dbReference type="InterPro" id="IPR012340">
    <property type="entry name" value="NA-bd_OB-fold"/>
</dbReference>
<feature type="compositionally biased region" description="Low complexity" evidence="9">
    <location>
        <begin position="950"/>
        <end position="961"/>
    </location>
</feature>
<dbReference type="PANTHER" id="PTHR30001:SF1">
    <property type="entry name" value="RIBONUCLEASE E_G-LIKE PROTEIN, CHLOROPLASTIC"/>
    <property type="match status" value="1"/>
</dbReference>
<feature type="region of interest" description="Disordered" evidence="9">
    <location>
        <begin position="91"/>
        <end position="508"/>
    </location>
</feature>
<feature type="compositionally biased region" description="Basic residues" evidence="9">
    <location>
        <begin position="1179"/>
        <end position="1189"/>
    </location>
</feature>
<feature type="compositionally biased region" description="Basic and acidic residues" evidence="9">
    <location>
        <begin position="183"/>
        <end position="197"/>
    </location>
</feature>
<comment type="cofactor">
    <cofactor evidence="8">
        <name>Mg(2+)</name>
        <dbReference type="ChEBI" id="CHEBI:18420"/>
    </cofactor>
    <text evidence="8">Binds 1 Mg(2+) ion per subunit.</text>
</comment>
<dbReference type="AlphaFoldDB" id="A0A1I3D5Z8"/>
<feature type="compositionally biased region" description="Low complexity" evidence="9">
    <location>
        <begin position="346"/>
        <end position="371"/>
    </location>
</feature>
<feature type="region of interest" description="Disordered" evidence="9">
    <location>
        <begin position="950"/>
        <end position="1189"/>
    </location>
</feature>
<comment type="catalytic activity">
    <reaction evidence="8">
        <text>Endonucleolytic cleavage of single-stranded RNA in A- and U-rich regions.</text>
        <dbReference type="EC" id="3.1.26.12"/>
    </reaction>
</comment>
<dbReference type="Pfam" id="PF10150">
    <property type="entry name" value="RNase_E_G"/>
    <property type="match status" value="1"/>
</dbReference>
<dbReference type="GO" id="GO:0008270">
    <property type="term" value="F:zinc ion binding"/>
    <property type="evidence" value="ECO:0007669"/>
    <property type="project" value="UniProtKB-UniRule"/>
</dbReference>
<dbReference type="Proteomes" id="UP000199377">
    <property type="component" value="Unassembled WGS sequence"/>
</dbReference>
<dbReference type="GO" id="GO:0019843">
    <property type="term" value="F:rRNA binding"/>
    <property type="evidence" value="ECO:0007669"/>
    <property type="project" value="UniProtKB-KW"/>
</dbReference>
<keyword evidence="8" id="KW-0862">Zinc</keyword>
<feature type="binding site" evidence="8">
    <location>
        <position position="736"/>
    </location>
    <ligand>
        <name>Mg(2+)</name>
        <dbReference type="ChEBI" id="CHEBI:18420"/>
        <note>catalytic</note>
    </ligand>
</feature>
<feature type="binding site" evidence="8">
    <location>
        <position position="840"/>
    </location>
    <ligand>
        <name>Zn(2+)</name>
        <dbReference type="ChEBI" id="CHEBI:29105"/>
        <note>ligand shared between dimeric partners</note>
    </ligand>
</feature>
<dbReference type="Pfam" id="PF20833">
    <property type="entry name" value="RNase_E_G_Thio"/>
    <property type="match status" value="1"/>
</dbReference>
<evidence type="ECO:0000259" key="10">
    <source>
        <dbReference type="Pfam" id="PF10150"/>
    </source>
</evidence>
<feature type="domain" description="RNase E/G thioredoxin-like" evidence="11">
    <location>
        <begin position="836"/>
        <end position="921"/>
    </location>
</feature>
<feature type="compositionally biased region" description="Basic residues" evidence="9">
    <location>
        <begin position="991"/>
        <end position="1004"/>
    </location>
</feature>
<feature type="compositionally biased region" description="Low complexity" evidence="9">
    <location>
        <begin position="309"/>
        <end position="319"/>
    </location>
</feature>
<evidence type="ECO:0000259" key="11">
    <source>
        <dbReference type="Pfam" id="PF20833"/>
    </source>
</evidence>
<feature type="compositionally biased region" description="Basic and acidic residues" evidence="9">
    <location>
        <begin position="962"/>
        <end position="984"/>
    </location>
</feature>
<feature type="compositionally biased region" description="Acidic residues" evidence="9">
    <location>
        <begin position="413"/>
        <end position="436"/>
    </location>
</feature>
<dbReference type="InterPro" id="IPR028878">
    <property type="entry name" value="RNase_E"/>
</dbReference>
<comment type="cofactor">
    <cofactor evidence="8">
        <name>Zn(2+)</name>
        <dbReference type="ChEBI" id="CHEBI:29105"/>
    </cofactor>
    <text evidence="8">Binds 2 Zn(2+) ions per homotetramer.</text>
</comment>
<dbReference type="GO" id="GO:0000049">
    <property type="term" value="F:tRNA binding"/>
    <property type="evidence" value="ECO:0007669"/>
    <property type="project" value="UniProtKB-KW"/>
</dbReference>
<evidence type="ECO:0000256" key="2">
    <source>
        <dbReference type="ARBA" id="ARBA00022722"/>
    </source>
</evidence>
<evidence type="ECO:0000313" key="12">
    <source>
        <dbReference type="EMBL" id="SFH82150.1"/>
    </source>
</evidence>
<feature type="compositionally biased region" description="Low complexity" evidence="9">
    <location>
        <begin position="283"/>
        <end position="302"/>
    </location>
</feature>
<evidence type="ECO:0000256" key="5">
    <source>
        <dbReference type="ARBA" id="ARBA00022801"/>
    </source>
</evidence>
<dbReference type="PANTHER" id="PTHR30001">
    <property type="entry name" value="RIBONUCLEASE"/>
    <property type="match status" value="1"/>
</dbReference>
<evidence type="ECO:0000256" key="8">
    <source>
        <dbReference type="HAMAP-Rule" id="MF_00970"/>
    </source>
</evidence>
<keyword evidence="8" id="KW-0819">tRNA processing</keyword>
<dbReference type="GO" id="GO:0008995">
    <property type="term" value="F:ribonuclease E activity"/>
    <property type="evidence" value="ECO:0007669"/>
    <property type="project" value="UniProtKB-EC"/>
</dbReference>
<evidence type="ECO:0000256" key="3">
    <source>
        <dbReference type="ARBA" id="ARBA00022723"/>
    </source>
</evidence>
<gene>
    <name evidence="8" type="primary">rne</name>
    <name evidence="12" type="ORF">SAMN05216258_102407</name>
</gene>
<feature type="compositionally biased region" description="Low complexity" evidence="9">
    <location>
        <begin position="1097"/>
        <end position="1166"/>
    </location>
</feature>
<dbReference type="GO" id="GO:0009898">
    <property type="term" value="C:cytoplasmic side of plasma membrane"/>
    <property type="evidence" value="ECO:0007669"/>
    <property type="project" value="UniProtKB-UniRule"/>
</dbReference>
<keyword evidence="3 8" id="KW-0479">Metal-binding</keyword>
<feature type="compositionally biased region" description="Acidic residues" evidence="9">
    <location>
        <begin position="125"/>
        <end position="151"/>
    </location>
</feature>
<feature type="compositionally biased region" description="Basic residues" evidence="9">
    <location>
        <begin position="440"/>
        <end position="458"/>
    </location>
</feature>
<keyword evidence="5 8" id="KW-0378">Hydrolase</keyword>
<comment type="subcellular location">
    <subcellularLocation>
        <location evidence="8">Cytoplasm</location>
    </subcellularLocation>
    <subcellularLocation>
        <location evidence="8">Cell inner membrane</location>
        <topology evidence="8">Peripheral membrane protein</topology>
        <orientation evidence="8">Cytoplasmic side</orientation>
    </subcellularLocation>
</comment>
<keyword evidence="13" id="KW-1185">Reference proteome</keyword>
<evidence type="ECO:0000256" key="9">
    <source>
        <dbReference type="SAM" id="MobiDB-lite"/>
    </source>
</evidence>
<evidence type="ECO:0000256" key="4">
    <source>
        <dbReference type="ARBA" id="ARBA00022759"/>
    </source>
</evidence>
<feature type="domain" description="RNA-binding protein AU-1/Ribonuclease E/G" evidence="10">
    <location>
        <begin position="554"/>
        <end position="824"/>
    </location>
</feature>
<organism evidence="12 13">
    <name type="scientific">Albimonas pacifica</name>
    <dbReference type="NCBI Taxonomy" id="1114924"/>
    <lineage>
        <taxon>Bacteria</taxon>
        <taxon>Pseudomonadati</taxon>
        <taxon>Pseudomonadota</taxon>
        <taxon>Alphaproteobacteria</taxon>
        <taxon>Rhodobacterales</taxon>
        <taxon>Paracoccaceae</taxon>
        <taxon>Albimonas</taxon>
    </lineage>
</organism>
<feature type="compositionally biased region" description="Acidic residues" evidence="9">
    <location>
        <begin position="490"/>
        <end position="508"/>
    </location>
</feature>
<keyword evidence="8" id="KW-0820">tRNA-binding</keyword>